<dbReference type="InterPro" id="IPR027417">
    <property type="entry name" value="P-loop_NTPase"/>
</dbReference>
<name>A0ABD3QAX3_9STRA</name>
<sequence>MQANTRSEQHPNSTAISLQPRGHCQPAININLIITVATTASHHDPNMLLATCAFRRPPAASALQRAASLAAPRRPNVARLFSSVSSTSGDDDKSSSDANDTVDTDNDTSPPPADAPPPQPPSPQPQPQQPTWLSTIALRPTEVVTELNRHIVGQSSAKRAVAIAMRNRWRRRQLPPHLLKEVTPRNVLMIGPTGCGKTEVARRMASLSDAPFLKVEATKFTEVGYHGRDVDQIVRDLMDVSMALTKKRQMERLRGEAREMVEERILDVLIGPEGGGGGGGAAGSTTNKSQRESFRGMLRDGLLENQEIELDVPENMGQAGSGKDGEGAVFAFGGDSTGINMQAISDMMRKLGGGAGQRRGPPTERKRMAISEAREIILEIELEKLLEKVDLKKEAIAAAEESGIVFIDEIDKICSSRDYNSRSADASAEGVQRDLLPLVEGTTINTKYGNVNTDYMLFIGSGAFHAVKPSDMLPELQGRLPIRVELNGLTEEDLYKILTEPEANLVRQQIELIKTEGVTLSFEDDALREIAKTAAHLNRTVENIGARRLHTVMERIMEEISFQAAEMEKGEEVVVTKKLVKDRLSDVLTTSDLSRYIL</sequence>
<keyword evidence="4" id="KW-0143">Chaperone</keyword>
<evidence type="ECO:0000256" key="4">
    <source>
        <dbReference type="ARBA" id="ARBA00023186"/>
    </source>
</evidence>
<reference evidence="8 9" key="1">
    <citation type="journal article" date="2020" name="G3 (Bethesda)">
        <title>Improved Reference Genome for Cyclotella cryptica CCMP332, a Model for Cell Wall Morphogenesis, Salinity Adaptation, and Lipid Production in Diatoms (Bacillariophyta).</title>
        <authorList>
            <person name="Roberts W.R."/>
            <person name="Downey K.M."/>
            <person name="Ruck E.C."/>
            <person name="Traller J.C."/>
            <person name="Alverson A.J."/>
        </authorList>
    </citation>
    <scope>NUCLEOTIDE SEQUENCE [LARGE SCALE GENOMIC DNA]</scope>
    <source>
        <strain evidence="8 9">CCMP332</strain>
    </source>
</reference>
<protein>
    <submittedName>
        <fullName evidence="8">Uncharacterized protein</fullName>
    </submittedName>
</protein>
<dbReference type="NCBIfam" id="NF003544">
    <property type="entry name" value="PRK05201.1"/>
    <property type="match status" value="1"/>
</dbReference>
<dbReference type="InterPro" id="IPR003593">
    <property type="entry name" value="AAA+_ATPase"/>
</dbReference>
<dbReference type="PANTHER" id="PTHR48102">
    <property type="entry name" value="ATP-DEPENDENT CLP PROTEASE ATP-BINDING SUBUNIT CLPX-LIKE, MITOCHONDRIAL-RELATED"/>
    <property type="match status" value="1"/>
</dbReference>
<evidence type="ECO:0000256" key="1">
    <source>
        <dbReference type="ARBA" id="ARBA00009771"/>
    </source>
</evidence>
<evidence type="ECO:0000256" key="2">
    <source>
        <dbReference type="ARBA" id="ARBA00022741"/>
    </source>
</evidence>
<dbReference type="Pfam" id="PF00004">
    <property type="entry name" value="AAA"/>
    <property type="match status" value="1"/>
</dbReference>
<evidence type="ECO:0000256" key="5">
    <source>
        <dbReference type="SAM" id="MobiDB-lite"/>
    </source>
</evidence>
<gene>
    <name evidence="8" type="ORF">HJC23_009986</name>
</gene>
<keyword evidence="9" id="KW-1185">Reference proteome</keyword>
<comment type="caution">
    <text evidence="8">The sequence shown here is derived from an EMBL/GenBank/DDBJ whole genome shotgun (WGS) entry which is preliminary data.</text>
</comment>
<evidence type="ECO:0000259" key="7">
    <source>
        <dbReference type="SMART" id="SM01086"/>
    </source>
</evidence>
<dbReference type="InterPro" id="IPR003959">
    <property type="entry name" value="ATPase_AAA_core"/>
</dbReference>
<feature type="region of interest" description="Disordered" evidence="5">
    <location>
        <begin position="272"/>
        <end position="292"/>
    </location>
</feature>
<dbReference type="Gene3D" id="1.10.8.10">
    <property type="entry name" value="DNA helicase RuvA subunit, C-terminal domain"/>
    <property type="match status" value="1"/>
</dbReference>
<dbReference type="AlphaFoldDB" id="A0ABD3QAX3"/>
<evidence type="ECO:0000313" key="8">
    <source>
        <dbReference type="EMBL" id="KAL3796686.1"/>
    </source>
</evidence>
<evidence type="ECO:0000313" key="9">
    <source>
        <dbReference type="Proteomes" id="UP001516023"/>
    </source>
</evidence>
<dbReference type="Proteomes" id="UP001516023">
    <property type="component" value="Unassembled WGS sequence"/>
</dbReference>
<dbReference type="SMART" id="SM01086">
    <property type="entry name" value="ClpB_D2-small"/>
    <property type="match status" value="1"/>
</dbReference>
<feature type="compositionally biased region" description="Gly residues" evidence="5">
    <location>
        <begin position="272"/>
        <end position="282"/>
    </location>
</feature>
<dbReference type="SUPFAM" id="SSF52540">
    <property type="entry name" value="P-loop containing nucleoside triphosphate hydrolases"/>
    <property type="match status" value="1"/>
</dbReference>
<dbReference type="InterPro" id="IPR019489">
    <property type="entry name" value="Clp_ATPase_C"/>
</dbReference>
<organism evidence="8 9">
    <name type="scientific">Cyclotella cryptica</name>
    <dbReference type="NCBI Taxonomy" id="29204"/>
    <lineage>
        <taxon>Eukaryota</taxon>
        <taxon>Sar</taxon>
        <taxon>Stramenopiles</taxon>
        <taxon>Ochrophyta</taxon>
        <taxon>Bacillariophyta</taxon>
        <taxon>Coscinodiscophyceae</taxon>
        <taxon>Thalassiosirophycidae</taxon>
        <taxon>Stephanodiscales</taxon>
        <taxon>Stephanodiscaceae</taxon>
        <taxon>Cyclotella</taxon>
    </lineage>
</organism>
<feature type="compositionally biased region" description="Polar residues" evidence="5">
    <location>
        <begin position="1"/>
        <end position="17"/>
    </location>
</feature>
<feature type="compositionally biased region" description="Pro residues" evidence="5">
    <location>
        <begin position="109"/>
        <end position="128"/>
    </location>
</feature>
<dbReference type="InterPro" id="IPR050052">
    <property type="entry name" value="ATP-dep_Clp_protease_ClpX"/>
</dbReference>
<dbReference type="GO" id="GO:0005524">
    <property type="term" value="F:ATP binding"/>
    <property type="evidence" value="ECO:0007669"/>
    <property type="project" value="UniProtKB-KW"/>
</dbReference>
<evidence type="ECO:0000259" key="6">
    <source>
        <dbReference type="SMART" id="SM00382"/>
    </source>
</evidence>
<feature type="domain" description="AAA+ ATPase" evidence="6">
    <location>
        <begin position="183"/>
        <end position="486"/>
    </location>
</feature>
<dbReference type="InterPro" id="IPR004491">
    <property type="entry name" value="HslU"/>
</dbReference>
<dbReference type="NCBIfam" id="TIGR00390">
    <property type="entry name" value="hslU"/>
    <property type="match status" value="1"/>
</dbReference>
<dbReference type="EMBL" id="JABMIG020000061">
    <property type="protein sequence ID" value="KAL3796686.1"/>
    <property type="molecule type" value="Genomic_DNA"/>
</dbReference>
<feature type="region of interest" description="Disordered" evidence="5">
    <location>
        <begin position="1"/>
        <end position="20"/>
    </location>
</feature>
<proteinExistence type="inferred from homology"/>
<dbReference type="PANTHER" id="PTHR48102:SF3">
    <property type="entry name" value="ATP-DEPENDENT PROTEASE ATPASE SUBUNIT HSLU"/>
    <property type="match status" value="1"/>
</dbReference>
<dbReference type="Gene3D" id="1.10.8.60">
    <property type="match status" value="1"/>
</dbReference>
<feature type="domain" description="Clp ATPase C-terminal" evidence="7">
    <location>
        <begin position="489"/>
        <end position="581"/>
    </location>
</feature>
<keyword evidence="3" id="KW-0067">ATP-binding</keyword>
<accession>A0ABD3QAX3</accession>
<keyword evidence="2" id="KW-0547">Nucleotide-binding</keyword>
<evidence type="ECO:0000256" key="3">
    <source>
        <dbReference type="ARBA" id="ARBA00022840"/>
    </source>
</evidence>
<comment type="similarity">
    <text evidence="1">Belongs to the ClpX chaperone family. HslU subfamily.</text>
</comment>
<dbReference type="SMART" id="SM00382">
    <property type="entry name" value="AAA"/>
    <property type="match status" value="1"/>
</dbReference>
<dbReference type="Gene3D" id="3.40.50.300">
    <property type="entry name" value="P-loop containing nucleotide triphosphate hydrolases"/>
    <property type="match status" value="2"/>
</dbReference>
<feature type="region of interest" description="Disordered" evidence="5">
    <location>
        <begin position="83"/>
        <end position="130"/>
    </location>
</feature>
<dbReference type="Pfam" id="PF07724">
    <property type="entry name" value="AAA_2"/>
    <property type="match status" value="1"/>
</dbReference>